<reference evidence="1 2" key="1">
    <citation type="submission" date="2016-08" db="EMBL/GenBank/DDBJ databases">
        <title>Genomes of anaerobic fungi encode conserved fungal cellulosomes for biomass hydrolysis.</title>
        <authorList>
            <consortium name="DOE Joint Genome Institute"/>
            <person name="Haitjema C.H."/>
            <person name="Gilmore S.P."/>
            <person name="Henske J.K."/>
            <person name="Solomon K.V."/>
            <person name="De Groot R."/>
            <person name="Kuo A."/>
            <person name="Mondo S.J."/>
            <person name="Salamov A.A."/>
            <person name="Labutti K."/>
            <person name="Zhao Z."/>
            <person name="Chiniquy J."/>
            <person name="Barry K."/>
            <person name="Brewer H.M."/>
            <person name="Purvine S.O."/>
            <person name="Wright A.T."/>
            <person name="Boxma B."/>
            <person name="Van Alen T."/>
            <person name="Hackstein J.H."/>
            <person name="Baker S.E."/>
            <person name="Grigoriev I.V."/>
            <person name="O'Malley M.A."/>
        </authorList>
    </citation>
    <scope>NUCLEOTIDE SEQUENCE [LARGE SCALE GENOMIC DNA]</scope>
    <source>
        <strain evidence="2">finn</strain>
    </source>
</reference>
<protein>
    <submittedName>
        <fullName evidence="1">Uncharacterized protein</fullName>
    </submittedName>
</protein>
<accession>A0A1Y1V4C6</accession>
<organism evidence="1 2">
    <name type="scientific">Piromyces finnis</name>
    <dbReference type="NCBI Taxonomy" id="1754191"/>
    <lineage>
        <taxon>Eukaryota</taxon>
        <taxon>Fungi</taxon>
        <taxon>Fungi incertae sedis</taxon>
        <taxon>Chytridiomycota</taxon>
        <taxon>Chytridiomycota incertae sedis</taxon>
        <taxon>Neocallimastigomycetes</taxon>
        <taxon>Neocallimastigales</taxon>
        <taxon>Neocallimastigaceae</taxon>
        <taxon>Piromyces</taxon>
    </lineage>
</organism>
<name>A0A1Y1V4C6_9FUNG</name>
<dbReference type="EMBL" id="MCFH01000039">
    <property type="protein sequence ID" value="ORX45612.1"/>
    <property type="molecule type" value="Genomic_DNA"/>
</dbReference>
<dbReference type="AlphaFoldDB" id="A0A1Y1V4C6"/>
<keyword evidence="2" id="KW-1185">Reference proteome</keyword>
<evidence type="ECO:0000313" key="2">
    <source>
        <dbReference type="Proteomes" id="UP000193719"/>
    </source>
</evidence>
<reference evidence="1 2" key="2">
    <citation type="submission" date="2016-08" db="EMBL/GenBank/DDBJ databases">
        <title>Pervasive Adenine N6-methylation of Active Genes in Fungi.</title>
        <authorList>
            <consortium name="DOE Joint Genome Institute"/>
            <person name="Mondo S.J."/>
            <person name="Dannebaum R.O."/>
            <person name="Kuo R.C."/>
            <person name="Labutti K."/>
            <person name="Haridas S."/>
            <person name="Kuo A."/>
            <person name="Salamov A."/>
            <person name="Ahrendt S.R."/>
            <person name="Lipzen A."/>
            <person name="Sullivan W."/>
            <person name="Andreopoulos W.B."/>
            <person name="Clum A."/>
            <person name="Lindquist E."/>
            <person name="Daum C."/>
            <person name="Ramamoorthy G.K."/>
            <person name="Gryganskyi A."/>
            <person name="Culley D."/>
            <person name="Magnuson J.K."/>
            <person name="James T.Y."/>
            <person name="O'Malley M.A."/>
            <person name="Stajich J.E."/>
            <person name="Spatafora J.W."/>
            <person name="Visel A."/>
            <person name="Grigoriev I.V."/>
        </authorList>
    </citation>
    <scope>NUCLEOTIDE SEQUENCE [LARGE SCALE GENOMIC DNA]</scope>
    <source>
        <strain evidence="2">finn</strain>
    </source>
</reference>
<gene>
    <name evidence="1" type="ORF">BCR36DRAFT_414474</name>
</gene>
<sequence>MAISTSPIDDMLTCGEKFYNLCASSKENSFLSSTVELYTLLSSLSYYNNDSAREKLYNLCESSKENPLVYYIIEPYTLSFFLSHYDNKHRKIPNVYEISSFILDYIFHIFIFFNWKNDYIPTTILNDYSESLRMPIDAEVDKLVDGPEKKLINKIRHTWLNLKDELLIDQVNDINVFLDSLITHLPDKLLKNRASYLKDGKTIDILFKTIEKVILKFNRNRNVF</sequence>
<proteinExistence type="predicted"/>
<dbReference type="Proteomes" id="UP000193719">
    <property type="component" value="Unassembled WGS sequence"/>
</dbReference>
<comment type="caution">
    <text evidence="1">The sequence shown here is derived from an EMBL/GenBank/DDBJ whole genome shotgun (WGS) entry which is preliminary data.</text>
</comment>
<evidence type="ECO:0000313" key="1">
    <source>
        <dbReference type="EMBL" id="ORX45612.1"/>
    </source>
</evidence>